<dbReference type="RefSeq" id="WP_262840734.1">
    <property type="nucleotide sequence ID" value="NZ_JANZYP010000002.1"/>
</dbReference>
<gene>
    <name evidence="2" type="ORF">ACFO8L_17855</name>
</gene>
<evidence type="ECO:0000313" key="2">
    <source>
        <dbReference type="EMBL" id="MFC4587961.1"/>
    </source>
</evidence>
<evidence type="ECO:0000256" key="1">
    <source>
        <dbReference type="SAM" id="SignalP"/>
    </source>
</evidence>
<feature type="chain" id="PRO_5046634827" evidence="1">
    <location>
        <begin position="28"/>
        <end position="307"/>
    </location>
</feature>
<accession>A0ABV9EEJ7</accession>
<organism evidence="2 3">
    <name type="scientific">Sphaerisporangium corydalis</name>
    <dbReference type="NCBI Taxonomy" id="1441875"/>
    <lineage>
        <taxon>Bacteria</taxon>
        <taxon>Bacillati</taxon>
        <taxon>Actinomycetota</taxon>
        <taxon>Actinomycetes</taxon>
        <taxon>Streptosporangiales</taxon>
        <taxon>Streptosporangiaceae</taxon>
        <taxon>Sphaerisporangium</taxon>
    </lineage>
</organism>
<keyword evidence="1" id="KW-0732">Signal</keyword>
<comment type="caution">
    <text evidence="2">The sequence shown here is derived from an EMBL/GenBank/DDBJ whole genome shotgun (WGS) entry which is preliminary data.</text>
</comment>
<dbReference type="Proteomes" id="UP001595891">
    <property type="component" value="Unassembled WGS sequence"/>
</dbReference>
<keyword evidence="3" id="KW-1185">Reference proteome</keyword>
<proteinExistence type="predicted"/>
<name>A0ABV9EEJ7_9ACTN</name>
<feature type="signal peptide" evidence="1">
    <location>
        <begin position="1"/>
        <end position="27"/>
    </location>
</feature>
<dbReference type="EMBL" id="JBHSFN010000010">
    <property type="protein sequence ID" value="MFC4587961.1"/>
    <property type="molecule type" value="Genomic_DNA"/>
</dbReference>
<protein>
    <submittedName>
        <fullName evidence="2">Uncharacterized protein</fullName>
    </submittedName>
</protein>
<reference evidence="3" key="1">
    <citation type="journal article" date="2019" name="Int. J. Syst. Evol. Microbiol.">
        <title>The Global Catalogue of Microorganisms (GCM) 10K type strain sequencing project: providing services to taxonomists for standard genome sequencing and annotation.</title>
        <authorList>
            <consortium name="The Broad Institute Genomics Platform"/>
            <consortium name="The Broad Institute Genome Sequencing Center for Infectious Disease"/>
            <person name="Wu L."/>
            <person name="Ma J."/>
        </authorList>
    </citation>
    <scope>NUCLEOTIDE SEQUENCE [LARGE SCALE GENOMIC DNA]</scope>
    <source>
        <strain evidence="3">CCUG 49560</strain>
    </source>
</reference>
<sequence>MIPSLRGSLRTAAGLAALLLAAVPATAAGADAAATTMAAAHVTHAPPVLNITITPQGFTVPGPNPRPSGLTTFRVETAETTGMWLALIRPKADATWEQVVKSFDDLASPDAQVRLQGLRDQYRYTDFAGGVSVFAGRPVTFTEKLDPGRYYLVGTSMQGGAHLETLDVTDERAPAVPPRIDGIIYVTEVAGRPRLILPPRLPATGTFLVRNDSSLPQEFIFVRVPSDATYQTVQAYFDAVRGNTALPPNPLLETTAGMLAISPGRTALIHADFTPGRYSILSFLMEPENGIKQAYLGLHREFTFSAS</sequence>
<evidence type="ECO:0000313" key="3">
    <source>
        <dbReference type="Proteomes" id="UP001595891"/>
    </source>
</evidence>